<dbReference type="Proteomes" id="UP000663829">
    <property type="component" value="Unassembled WGS sequence"/>
</dbReference>
<gene>
    <name evidence="3" type="ORF">GPM918_LOCUS8974</name>
    <name evidence="4" type="ORF">SRO942_LOCUS8975</name>
</gene>
<reference evidence="3" key="1">
    <citation type="submission" date="2021-02" db="EMBL/GenBank/DDBJ databases">
        <authorList>
            <person name="Nowell W R."/>
        </authorList>
    </citation>
    <scope>NUCLEOTIDE SEQUENCE</scope>
</reference>
<evidence type="ECO:0000259" key="2">
    <source>
        <dbReference type="SMART" id="SM01300"/>
    </source>
</evidence>
<evidence type="ECO:0000313" key="5">
    <source>
        <dbReference type="Proteomes" id="UP000663829"/>
    </source>
</evidence>
<proteinExistence type="predicted"/>
<feature type="region of interest" description="Disordered" evidence="1">
    <location>
        <begin position="231"/>
        <end position="250"/>
    </location>
</feature>
<dbReference type="OrthoDB" id="10047213at2759"/>
<sequence>MNEELIDDNNNYYNDDINIVKELIESLVNRVSFLSIVDPSYLKEFHHIQNSTETLFMGPLSTLNRSIRQLLKFEFNTAIKSTDFSTLRFPTDHIPSSRCCSSRLNRGDQLTKQCQLHQRFNKRLEWLQQRQQLCKQLNVENLHKTRTQTPIINNNLETYIIDNKEQTDIPKLTISSAILIESDWIHQRLKLIDHTLTQLRQSNDNETMANIQEYDNCARCRIYEKQRPLKKKIESVKQPQGQKNRKNQRKEIDNEFQLQFSPEYDIILSLSKVADRIGHGSGVNNQEKIESNDANLLIRTNRKTKQRIVNSLLQATHTNDLLRTSSRTQSSESQTHSNSSNSMDNKRKRTSSPSINPPIPLLSSSLSTMSHNTNEIMTPIWRQLSSKDLDSFDDYMNDDFEDISDDTYIHRHLHCEQEQELWLHDPPASSSHTTTSRQNSSTTSKLNGSHSIGEFTTLKQQQISHTTNNSQLSQKRIQTSNNHIPSYTYRLTANGVAYTETIDNEPRV</sequence>
<dbReference type="InterPro" id="IPR029332">
    <property type="entry name" value="PEHE_dom"/>
</dbReference>
<dbReference type="EMBL" id="CAJNOQ010001621">
    <property type="protein sequence ID" value="CAF0907626.1"/>
    <property type="molecule type" value="Genomic_DNA"/>
</dbReference>
<feature type="region of interest" description="Disordered" evidence="1">
    <location>
        <begin position="319"/>
        <end position="366"/>
    </location>
</feature>
<organism evidence="3 5">
    <name type="scientific">Didymodactylos carnosus</name>
    <dbReference type="NCBI Taxonomy" id="1234261"/>
    <lineage>
        <taxon>Eukaryota</taxon>
        <taxon>Metazoa</taxon>
        <taxon>Spiralia</taxon>
        <taxon>Gnathifera</taxon>
        <taxon>Rotifera</taxon>
        <taxon>Eurotatoria</taxon>
        <taxon>Bdelloidea</taxon>
        <taxon>Philodinida</taxon>
        <taxon>Philodinidae</taxon>
        <taxon>Didymodactylos</taxon>
    </lineage>
</organism>
<dbReference type="SMART" id="SM01300">
    <property type="entry name" value="PEHE"/>
    <property type="match status" value="1"/>
</dbReference>
<dbReference type="Proteomes" id="UP000681722">
    <property type="component" value="Unassembled WGS sequence"/>
</dbReference>
<keyword evidence="5" id="KW-1185">Reference proteome</keyword>
<evidence type="ECO:0000256" key="1">
    <source>
        <dbReference type="SAM" id="MobiDB-lite"/>
    </source>
</evidence>
<dbReference type="Pfam" id="PF15275">
    <property type="entry name" value="PEHE"/>
    <property type="match status" value="1"/>
</dbReference>
<name>A0A814A6J9_9BILA</name>
<feature type="compositionally biased region" description="Low complexity" evidence="1">
    <location>
        <begin position="323"/>
        <end position="342"/>
    </location>
</feature>
<dbReference type="GO" id="GO:1902562">
    <property type="term" value="C:H4 histone acetyltransferase complex"/>
    <property type="evidence" value="ECO:0007669"/>
    <property type="project" value="UniProtKB-ARBA"/>
</dbReference>
<feature type="region of interest" description="Disordered" evidence="1">
    <location>
        <begin position="425"/>
        <end position="450"/>
    </location>
</feature>
<feature type="domain" description="PEHE" evidence="2">
    <location>
        <begin position="376"/>
        <end position="483"/>
    </location>
</feature>
<evidence type="ECO:0000313" key="4">
    <source>
        <dbReference type="EMBL" id="CAF3689127.1"/>
    </source>
</evidence>
<feature type="compositionally biased region" description="Low complexity" evidence="1">
    <location>
        <begin position="429"/>
        <end position="444"/>
    </location>
</feature>
<dbReference type="AlphaFoldDB" id="A0A814A6J9"/>
<protein>
    <recommendedName>
        <fullName evidence="2">PEHE domain-containing protein</fullName>
    </recommendedName>
</protein>
<comment type="caution">
    <text evidence="3">The sequence shown here is derived from an EMBL/GenBank/DDBJ whole genome shotgun (WGS) entry which is preliminary data.</text>
</comment>
<evidence type="ECO:0000313" key="3">
    <source>
        <dbReference type="EMBL" id="CAF0907626.1"/>
    </source>
</evidence>
<accession>A0A814A6J9</accession>
<dbReference type="EMBL" id="CAJOBC010001621">
    <property type="protein sequence ID" value="CAF3689127.1"/>
    <property type="molecule type" value="Genomic_DNA"/>
</dbReference>